<dbReference type="SUPFAM" id="SSF56281">
    <property type="entry name" value="Metallo-hydrolase/oxidoreductase"/>
    <property type="match status" value="1"/>
</dbReference>
<dbReference type="Proteomes" id="UP001268651">
    <property type="component" value="Unassembled WGS sequence"/>
</dbReference>
<keyword evidence="1" id="KW-0479">Metal-binding</keyword>
<dbReference type="Pfam" id="PF00581">
    <property type="entry name" value="Rhodanese"/>
    <property type="match status" value="2"/>
</dbReference>
<keyword evidence="4" id="KW-1185">Reference proteome</keyword>
<dbReference type="SMART" id="SM00849">
    <property type="entry name" value="Lactamase_B"/>
    <property type="match status" value="1"/>
</dbReference>
<sequence length="468" mass="51615">MKIEQIYTGCLAQGAYYIESNGEVAIVDPLRETQAYIDKANSENAKIKYVFETHFHADFVSGHIDLAKKTGATIVFGPGAETNYKIHAAKDNEVFKLGNITIKALHTPGHTLESTTYLLIDENGKDYAIFSGDTLFLGDVGRPDLAIKSDLTKEDLASMLYHSLRDKIMPLADDVIVYPAHGAGSACGKNLSKETVGTIGEQKKTNYALRENMTEAEFVKEVLDGIPPPPQYFAKNAMLNKTGYETFETVLKTGNNPLDPENFEALANHEEALVLDVRNQEDFVKEHIPNSIFIGLNGSFAPWVGALITDLKQPLLLIVPKGKSKEAVTRLSRVGYDNTLGYLEGGIEAWKKAGKDTETLESIDIEEFLKRTTSQNLNVLDVRKDGEYKSSHLVNAEHFSLDFINDNMSAINKNNTYYLYCASGYRSVIAGSILKARGFNSLINVEGGFSAIKNTNLPVTDYVCPTTL</sequence>
<comment type="caution">
    <text evidence="3">The sequence shown here is derived from an EMBL/GenBank/DDBJ whole genome shotgun (WGS) entry which is preliminary data.</text>
</comment>
<dbReference type="Gene3D" id="3.40.250.10">
    <property type="entry name" value="Rhodanese-like domain"/>
    <property type="match status" value="2"/>
</dbReference>
<dbReference type="PROSITE" id="PS50206">
    <property type="entry name" value="RHODANESE_3"/>
    <property type="match status" value="2"/>
</dbReference>
<protein>
    <submittedName>
        <fullName evidence="3">MBL fold metallo-hydrolase</fullName>
    </submittedName>
</protein>
<dbReference type="CDD" id="cd00158">
    <property type="entry name" value="RHOD"/>
    <property type="match status" value="2"/>
</dbReference>
<dbReference type="RefSeq" id="WP_316661932.1">
    <property type="nucleotide sequence ID" value="NZ_JAWHTF010000003.1"/>
</dbReference>
<dbReference type="SUPFAM" id="SSF52821">
    <property type="entry name" value="Rhodanese/Cell cycle control phosphatase"/>
    <property type="match status" value="2"/>
</dbReference>
<evidence type="ECO:0000313" key="3">
    <source>
        <dbReference type="EMBL" id="MDU8886008.1"/>
    </source>
</evidence>
<dbReference type="Pfam" id="PF00753">
    <property type="entry name" value="Lactamase_B"/>
    <property type="match status" value="1"/>
</dbReference>
<dbReference type="InterPro" id="IPR001763">
    <property type="entry name" value="Rhodanese-like_dom"/>
</dbReference>
<accession>A0ABU3U6I1</accession>
<dbReference type="InterPro" id="IPR051682">
    <property type="entry name" value="Mito_Persulfide_Diox"/>
</dbReference>
<dbReference type="InterPro" id="IPR044528">
    <property type="entry name" value="POD-like_MBL-fold"/>
</dbReference>
<reference evidence="3 4" key="1">
    <citation type="submission" date="2023-10" db="EMBL/GenBank/DDBJ databases">
        <title>Marimonas sp. nov. isolated from tidal mud flat.</title>
        <authorList>
            <person name="Jaincy N.J."/>
            <person name="Srinivasan S."/>
            <person name="Lee S.-S."/>
        </authorList>
    </citation>
    <scope>NUCLEOTIDE SEQUENCE [LARGE SCALE GENOMIC DNA]</scope>
    <source>
        <strain evidence="3 4">MJ-SS3</strain>
    </source>
</reference>
<dbReference type="Gene3D" id="3.60.15.10">
    <property type="entry name" value="Ribonuclease Z/Hydroxyacylglutathione hydrolase-like"/>
    <property type="match status" value="1"/>
</dbReference>
<evidence type="ECO:0000313" key="4">
    <source>
        <dbReference type="Proteomes" id="UP001268651"/>
    </source>
</evidence>
<dbReference type="PANTHER" id="PTHR43084:SF1">
    <property type="entry name" value="PERSULFIDE DIOXYGENASE ETHE1, MITOCHONDRIAL"/>
    <property type="match status" value="1"/>
</dbReference>
<feature type="domain" description="Rhodanese" evidence="2">
    <location>
        <begin position="268"/>
        <end position="359"/>
    </location>
</feature>
<proteinExistence type="predicted"/>
<dbReference type="InterPro" id="IPR036873">
    <property type="entry name" value="Rhodanese-like_dom_sf"/>
</dbReference>
<dbReference type="InterPro" id="IPR001279">
    <property type="entry name" value="Metallo-B-lactamas"/>
</dbReference>
<evidence type="ECO:0000256" key="1">
    <source>
        <dbReference type="ARBA" id="ARBA00022723"/>
    </source>
</evidence>
<evidence type="ECO:0000259" key="2">
    <source>
        <dbReference type="PROSITE" id="PS50206"/>
    </source>
</evidence>
<gene>
    <name evidence="3" type="ORF">RXV94_07540</name>
</gene>
<dbReference type="CDD" id="cd07724">
    <property type="entry name" value="POD-like_MBL-fold"/>
    <property type="match status" value="1"/>
</dbReference>
<name>A0ABU3U6I1_9FLAO</name>
<organism evidence="3 4">
    <name type="scientific">Gilvirhabdus luticola</name>
    <dbReference type="NCBI Taxonomy" id="3079858"/>
    <lineage>
        <taxon>Bacteria</taxon>
        <taxon>Pseudomonadati</taxon>
        <taxon>Bacteroidota</taxon>
        <taxon>Flavobacteriia</taxon>
        <taxon>Flavobacteriales</taxon>
        <taxon>Flavobacteriaceae</taxon>
        <taxon>Gilvirhabdus</taxon>
    </lineage>
</organism>
<feature type="domain" description="Rhodanese" evidence="2">
    <location>
        <begin position="373"/>
        <end position="461"/>
    </location>
</feature>
<dbReference type="InterPro" id="IPR036866">
    <property type="entry name" value="RibonucZ/Hydroxyglut_hydro"/>
</dbReference>
<dbReference type="PANTHER" id="PTHR43084">
    <property type="entry name" value="PERSULFIDE DIOXYGENASE ETHE1"/>
    <property type="match status" value="1"/>
</dbReference>
<dbReference type="SMART" id="SM00450">
    <property type="entry name" value="RHOD"/>
    <property type="match status" value="2"/>
</dbReference>
<dbReference type="EMBL" id="JAWHTF010000003">
    <property type="protein sequence ID" value="MDU8886008.1"/>
    <property type="molecule type" value="Genomic_DNA"/>
</dbReference>